<name>A0AA38VGD2_9PEZI</name>
<feature type="compositionally biased region" description="Polar residues" evidence="1">
    <location>
        <begin position="152"/>
        <end position="166"/>
    </location>
</feature>
<dbReference type="EMBL" id="JANBVO010000026">
    <property type="protein sequence ID" value="KAJ9139441.1"/>
    <property type="molecule type" value="Genomic_DNA"/>
</dbReference>
<feature type="region of interest" description="Disordered" evidence="1">
    <location>
        <begin position="525"/>
        <end position="607"/>
    </location>
</feature>
<dbReference type="AlphaFoldDB" id="A0AA38VGD2"/>
<gene>
    <name evidence="2" type="ORF">NKR23_g7885</name>
</gene>
<evidence type="ECO:0000256" key="1">
    <source>
        <dbReference type="SAM" id="MobiDB-lite"/>
    </source>
</evidence>
<proteinExistence type="predicted"/>
<keyword evidence="3" id="KW-1185">Reference proteome</keyword>
<sequence length="607" mass="66809">MEPSPREVSPETAAVDARFLQSVEKFRSRFFRQQEIATAAYEEEQAADRREEAAVQAQLQSIQQRLQRRQLAFEAAARELREKIRETIDIIDLCANDVSTDPQDAPDTPYRRKPAGGGDAGASAAGAPAQDEGVVASSVGSEAAATAGLSEAQASASGVTAASQRPSRGKRRLEQATTSAEQGNVDNFPRRTMRTRTRTRKADDGHGSASPTAEESEASRVPGKTPRKGRSIEYDKVYNGEHKHMIVEFPRDSGQWYILRCDKHMHFGRGPLKGAVQHLKIPQHGRLGATYEEAIKLLGVRVLNCNSEMADRNNQAFLNALDEGYTPFRAGDVVAKVQSGRNPSPARPVQPQDKVPRGNNVSDVWPGTETGRQRQNSPAFEGVTDPAVGEIYRTFCKITSTWQAAVRLPTGDFDVVGMSGSLADPGLARYIPVCYRSQGRKLFGWADGYEDGGPDITKRKFPFMCLSDDMDIPPRGDMEPPNSLSWIKAASLRPFSFDDPVCQRVRGYKAAQKFYARLKAVGERQVPHRAAPNAGVRGTGERRLPSVASVRSIASPNSYDFSTNEDDVNSIPEPQKPVQAATKVPDADLRRRRKPHEAGERFQRPRL</sequence>
<feature type="compositionally biased region" description="Polar residues" evidence="1">
    <location>
        <begin position="175"/>
        <end position="185"/>
    </location>
</feature>
<comment type="caution">
    <text evidence="2">The sequence shown here is derived from an EMBL/GenBank/DDBJ whole genome shotgun (WGS) entry which is preliminary data.</text>
</comment>
<feature type="compositionally biased region" description="Low complexity" evidence="1">
    <location>
        <begin position="121"/>
        <end position="135"/>
    </location>
</feature>
<feature type="compositionally biased region" description="Basic and acidic residues" evidence="1">
    <location>
        <begin position="596"/>
        <end position="607"/>
    </location>
</feature>
<feature type="region of interest" description="Disordered" evidence="1">
    <location>
        <begin position="338"/>
        <end position="382"/>
    </location>
</feature>
<accession>A0AA38VGD2</accession>
<feature type="region of interest" description="Disordered" evidence="1">
    <location>
        <begin position="97"/>
        <end position="135"/>
    </location>
</feature>
<feature type="compositionally biased region" description="Polar residues" evidence="1">
    <location>
        <begin position="552"/>
        <end position="562"/>
    </location>
</feature>
<protein>
    <submittedName>
        <fullName evidence="2">Uncharacterized protein</fullName>
    </submittedName>
</protein>
<evidence type="ECO:0000313" key="3">
    <source>
        <dbReference type="Proteomes" id="UP001174694"/>
    </source>
</evidence>
<organism evidence="2 3">
    <name type="scientific">Pleurostoma richardsiae</name>
    <dbReference type="NCBI Taxonomy" id="41990"/>
    <lineage>
        <taxon>Eukaryota</taxon>
        <taxon>Fungi</taxon>
        <taxon>Dikarya</taxon>
        <taxon>Ascomycota</taxon>
        <taxon>Pezizomycotina</taxon>
        <taxon>Sordariomycetes</taxon>
        <taxon>Sordariomycetidae</taxon>
        <taxon>Calosphaeriales</taxon>
        <taxon>Pleurostomataceae</taxon>
        <taxon>Pleurostoma</taxon>
    </lineage>
</organism>
<dbReference type="Proteomes" id="UP001174694">
    <property type="component" value="Unassembled WGS sequence"/>
</dbReference>
<feature type="region of interest" description="Disordered" evidence="1">
    <location>
        <begin position="150"/>
        <end position="230"/>
    </location>
</feature>
<evidence type="ECO:0000313" key="2">
    <source>
        <dbReference type="EMBL" id="KAJ9139441.1"/>
    </source>
</evidence>
<reference evidence="2" key="1">
    <citation type="submission" date="2022-07" db="EMBL/GenBank/DDBJ databases">
        <title>Fungi with potential for degradation of polypropylene.</title>
        <authorList>
            <person name="Gostincar C."/>
        </authorList>
    </citation>
    <scope>NUCLEOTIDE SEQUENCE</scope>
    <source>
        <strain evidence="2">EXF-13308</strain>
    </source>
</reference>